<evidence type="ECO:0000259" key="1">
    <source>
        <dbReference type="PROSITE" id="PS51192"/>
    </source>
</evidence>
<dbReference type="SUPFAM" id="SSF52540">
    <property type="entry name" value="P-loop containing nucleoside triphosphate hydrolases"/>
    <property type="match status" value="1"/>
</dbReference>
<dbReference type="InterPro" id="IPR055180">
    <property type="entry name" value="HsdR_RecA-like_helicase_dom_2"/>
</dbReference>
<dbReference type="InterPro" id="IPR027417">
    <property type="entry name" value="P-loop_NTPase"/>
</dbReference>
<organism evidence="2 3">
    <name type="scientific">Actinoplanes sandaracinus</name>
    <dbReference type="NCBI Taxonomy" id="3045177"/>
    <lineage>
        <taxon>Bacteria</taxon>
        <taxon>Bacillati</taxon>
        <taxon>Actinomycetota</taxon>
        <taxon>Actinomycetes</taxon>
        <taxon>Micromonosporales</taxon>
        <taxon>Micromonosporaceae</taxon>
        <taxon>Actinoplanes</taxon>
    </lineage>
</organism>
<dbReference type="Pfam" id="PF18766">
    <property type="entry name" value="SWI2_SNF2"/>
    <property type="match status" value="1"/>
</dbReference>
<dbReference type="Proteomes" id="UP001241758">
    <property type="component" value="Unassembled WGS sequence"/>
</dbReference>
<dbReference type="InterPro" id="IPR007409">
    <property type="entry name" value="Restrct_endonuc_type1_HsdR_N"/>
</dbReference>
<gene>
    <name evidence="2" type="ORF">QLQ12_01340</name>
</gene>
<protein>
    <submittedName>
        <fullName evidence="2">Type I restriction endonuclease</fullName>
    </submittedName>
</protein>
<dbReference type="RefSeq" id="WP_282756546.1">
    <property type="nucleotide sequence ID" value="NZ_JASCTH010000001.1"/>
</dbReference>
<dbReference type="InterPro" id="IPR040980">
    <property type="entry name" value="SWI2_SNF2"/>
</dbReference>
<accession>A0ABT6WC22</accession>
<proteinExistence type="predicted"/>
<dbReference type="PROSITE" id="PS51192">
    <property type="entry name" value="HELICASE_ATP_BIND_1"/>
    <property type="match status" value="1"/>
</dbReference>
<keyword evidence="2" id="KW-0540">Nuclease</keyword>
<dbReference type="Gene3D" id="3.90.1570.50">
    <property type="match status" value="1"/>
</dbReference>
<dbReference type="PANTHER" id="PTHR42927:SF1">
    <property type="entry name" value="HELICASE SUPERFAMILY 1 AND 2 DOMAIN-CONTAINING PROTEIN"/>
    <property type="match status" value="1"/>
</dbReference>
<dbReference type="EMBL" id="JASCTH010000001">
    <property type="protein sequence ID" value="MDI6097253.1"/>
    <property type="molecule type" value="Genomic_DNA"/>
</dbReference>
<keyword evidence="2" id="KW-0255">Endonuclease</keyword>
<evidence type="ECO:0000313" key="2">
    <source>
        <dbReference type="EMBL" id="MDI6097253.1"/>
    </source>
</evidence>
<keyword evidence="2" id="KW-0378">Hydrolase</keyword>
<dbReference type="Pfam" id="PF22679">
    <property type="entry name" value="T1R_D3-like"/>
    <property type="match status" value="1"/>
</dbReference>
<dbReference type="InterPro" id="IPR014001">
    <property type="entry name" value="Helicase_ATP-bd"/>
</dbReference>
<name>A0ABT6WC22_9ACTN</name>
<evidence type="ECO:0000313" key="3">
    <source>
        <dbReference type="Proteomes" id="UP001241758"/>
    </source>
</evidence>
<reference evidence="2 3" key="1">
    <citation type="submission" date="2023-05" db="EMBL/GenBank/DDBJ databases">
        <title>Actinoplanes sp. NEAU-A12 genome sequencing.</title>
        <authorList>
            <person name="Wang Z.-S."/>
        </authorList>
    </citation>
    <scope>NUCLEOTIDE SEQUENCE [LARGE SCALE GENOMIC DNA]</scope>
    <source>
        <strain evidence="2 3">NEAU-A12</strain>
    </source>
</reference>
<dbReference type="Gene3D" id="3.40.50.300">
    <property type="entry name" value="P-loop containing nucleotide triphosphate hydrolases"/>
    <property type="match status" value="2"/>
</dbReference>
<comment type="caution">
    <text evidence="2">The sequence shown here is derived from an EMBL/GenBank/DDBJ whole genome shotgun (WGS) entry which is preliminary data.</text>
</comment>
<dbReference type="GO" id="GO:0004519">
    <property type="term" value="F:endonuclease activity"/>
    <property type="evidence" value="ECO:0007669"/>
    <property type="project" value="UniProtKB-KW"/>
</dbReference>
<dbReference type="SMART" id="SM00487">
    <property type="entry name" value="DEXDc"/>
    <property type="match status" value="1"/>
</dbReference>
<feature type="domain" description="Helicase ATP-binding" evidence="1">
    <location>
        <begin position="297"/>
        <end position="491"/>
    </location>
</feature>
<dbReference type="PANTHER" id="PTHR42927">
    <property type="entry name" value="HELICASE SUPERFAMILY 1 AND 2 DOMAIN-CONTAINING PROTEIN"/>
    <property type="match status" value="1"/>
</dbReference>
<sequence>MNSAVHKEEVFEAAIEAEMVNPAGGWDRGLQNGYRPELGLDVGELKTFLGKTQQRALDKLETAYGDRETSREELAKRVASEIDKRGALDVLRNGVKDRGVTVQLCYFKPGHTLAAGALDNYRANRLTLVRQLRYSAKTQGELDLTLFVNGIPIATAELKNTLTGQNVSDAIAQYQQTRDPKELIFARRTLVHFAVDPHVAFLTTRLAGTDTRFLPFNVGTNGPGRSGGAGNPPASEDSYQTSYLWRQVWQRDNFLDLLHRFVHVEVPKRGQASPHTNPIIFPRFHQWHAVKQMTEHTLREGAGHNYLIEHSAGSGKSNTIAWLAHRLSTLHDTANKPVFDKVIVITDRVVLDRQLQNTIYQFDHVAGVVKKIDEDAQQLANALTGATARVIITTLQKFPFILDKVSKLSERHYAVIIDEAHSSQSGESANALKKALGRLGSDDIDDDGDPLTASALARGKHANLSYFAFTATPKQKTLEIFGVRNPETKKMEPFHVYSMRQAIEEGYILDVLRNYITYEARWRLANAAVEAAESADPEVDPKKAKAKLVRAAELHPESQDQRAQIIVDHFRNEIADRIGGRAKAMVVTRSREHALKLYQAMRRYVDRRGLIDCAPLVAFSGTLSIAESPGEDPIDYTEARLNGISEAGLADAFAYTQVDDPQAAARKQTEYRILIVAEKYQTGFDQPLLAAMYVDKQLSGVAAVQTLSRLNRTHPAKSQDDVFVLDFANKAEDVQAAFKPYFETTITEPTDPNLLYDKQRNVMDHQLIVDSEMDAFVAALFSAEDPAITEKQRQQSHAELNRWLEPAVDRFKALAEADRDQAETFRSEAGDYVRAYGFLAQVVGYADPDLERLYQYCRFLTRRLPREPGAGVDIGDTTLSHLRIRKIGEENLSLEPSGEQLIAGFAAVAGPAREIEEVPLSEVIQDLNERFGYDLSTSDQILIAQQIITLAEDEKMQQVALNNDIDKFAQVADPELDNIVARNHERNTDFVNRYFDDADFQNIVRSEARRRAYRLIQNPARTEALRQLRAQAQRRVDEAGD</sequence>
<keyword evidence="3" id="KW-1185">Reference proteome</keyword>
<dbReference type="Pfam" id="PF04313">
    <property type="entry name" value="HSDR_N"/>
    <property type="match status" value="1"/>
</dbReference>